<proteinExistence type="predicted"/>
<organism evidence="2 3">
    <name type="scientific">Oesophagostomum dentatum</name>
    <name type="common">Nodular worm</name>
    <dbReference type="NCBI Taxonomy" id="61180"/>
    <lineage>
        <taxon>Eukaryota</taxon>
        <taxon>Metazoa</taxon>
        <taxon>Ecdysozoa</taxon>
        <taxon>Nematoda</taxon>
        <taxon>Chromadorea</taxon>
        <taxon>Rhabditida</taxon>
        <taxon>Rhabditina</taxon>
        <taxon>Rhabditomorpha</taxon>
        <taxon>Strongyloidea</taxon>
        <taxon>Strongylidae</taxon>
        <taxon>Oesophagostomum</taxon>
    </lineage>
</organism>
<protein>
    <submittedName>
        <fullName evidence="2">Uncharacterized protein</fullName>
    </submittedName>
</protein>
<sequence length="38" mass="4599">MTRNHIHLLVMNRHHLHRDPKTAKQKPDIHSLKALRRV</sequence>
<name>A0A0B1SY18_OESDE</name>
<evidence type="ECO:0000313" key="3">
    <source>
        <dbReference type="Proteomes" id="UP000053660"/>
    </source>
</evidence>
<dbReference type="EMBL" id="KN555866">
    <property type="protein sequence ID" value="KHJ88417.1"/>
    <property type="molecule type" value="Genomic_DNA"/>
</dbReference>
<evidence type="ECO:0000256" key="1">
    <source>
        <dbReference type="SAM" id="MobiDB-lite"/>
    </source>
</evidence>
<accession>A0A0B1SY18</accession>
<feature type="region of interest" description="Disordered" evidence="1">
    <location>
        <begin position="17"/>
        <end position="38"/>
    </location>
</feature>
<gene>
    <name evidence="2" type="ORF">OESDEN_11791</name>
</gene>
<dbReference type="Proteomes" id="UP000053660">
    <property type="component" value="Unassembled WGS sequence"/>
</dbReference>
<reference evidence="2 3" key="1">
    <citation type="submission" date="2014-03" db="EMBL/GenBank/DDBJ databases">
        <title>Draft genome of the hookworm Oesophagostomum dentatum.</title>
        <authorList>
            <person name="Mitreva M."/>
        </authorList>
    </citation>
    <scope>NUCLEOTIDE SEQUENCE [LARGE SCALE GENOMIC DNA]</scope>
    <source>
        <strain evidence="2 3">OD-Hann</strain>
    </source>
</reference>
<keyword evidence="3" id="KW-1185">Reference proteome</keyword>
<feature type="compositionally biased region" description="Basic and acidic residues" evidence="1">
    <location>
        <begin position="19"/>
        <end position="31"/>
    </location>
</feature>
<dbReference type="AlphaFoldDB" id="A0A0B1SY18"/>
<evidence type="ECO:0000313" key="2">
    <source>
        <dbReference type="EMBL" id="KHJ88417.1"/>
    </source>
</evidence>